<dbReference type="InterPro" id="IPR032308">
    <property type="entry name" value="TDBD"/>
</dbReference>
<evidence type="ECO:0000259" key="7">
    <source>
        <dbReference type="Pfam" id="PF07897"/>
    </source>
</evidence>
<dbReference type="InterPro" id="IPR012463">
    <property type="entry name" value="Ninja_motif"/>
</dbReference>
<dbReference type="Pfam" id="PF16136">
    <property type="entry name" value="NLS_NINJA_AFP"/>
    <property type="match status" value="1"/>
</dbReference>
<organism evidence="9 10">
    <name type="scientific">Solanum verrucosum</name>
    <dbReference type="NCBI Taxonomy" id="315347"/>
    <lineage>
        <taxon>Eukaryota</taxon>
        <taxon>Viridiplantae</taxon>
        <taxon>Streptophyta</taxon>
        <taxon>Embryophyta</taxon>
        <taxon>Tracheophyta</taxon>
        <taxon>Spermatophyta</taxon>
        <taxon>Magnoliopsida</taxon>
        <taxon>eudicotyledons</taxon>
        <taxon>Gunneridae</taxon>
        <taxon>Pentapetalae</taxon>
        <taxon>asterids</taxon>
        <taxon>lamiids</taxon>
        <taxon>Solanales</taxon>
        <taxon>Solanaceae</taxon>
        <taxon>Solanoideae</taxon>
        <taxon>Solaneae</taxon>
        <taxon>Solanum</taxon>
    </lineage>
</organism>
<dbReference type="GO" id="GO:0005634">
    <property type="term" value="C:nucleus"/>
    <property type="evidence" value="ECO:0007669"/>
    <property type="project" value="UniProtKB-SubCell"/>
</dbReference>
<evidence type="ECO:0000256" key="1">
    <source>
        <dbReference type="ARBA" id="ARBA00004123"/>
    </source>
</evidence>
<dbReference type="AlphaFoldDB" id="A0AAF0TPW9"/>
<feature type="transmembrane region" description="Helical" evidence="6">
    <location>
        <begin position="15"/>
        <end position="34"/>
    </location>
</feature>
<feature type="compositionally biased region" description="Gly residues" evidence="5">
    <location>
        <begin position="199"/>
        <end position="210"/>
    </location>
</feature>
<dbReference type="Pfam" id="PF07897">
    <property type="entry name" value="EAR"/>
    <property type="match status" value="1"/>
</dbReference>
<accession>A0AAF0TPW9</accession>
<dbReference type="InterPro" id="IPR032310">
    <property type="entry name" value="NLS_NINJA_AFP-like"/>
</dbReference>
<keyword evidence="10" id="KW-1185">Reference proteome</keyword>
<evidence type="ECO:0000259" key="8">
    <source>
        <dbReference type="Pfam" id="PF16135"/>
    </source>
</evidence>
<dbReference type="PANTHER" id="PTHR31413:SF46">
    <property type="entry name" value="NINJA-FAMILY PROTEIN AFP1"/>
    <property type="match status" value="1"/>
</dbReference>
<feature type="region of interest" description="Disordered" evidence="5">
    <location>
        <begin position="394"/>
        <end position="455"/>
    </location>
</feature>
<comment type="similarity">
    <text evidence="2 4">Belongs to the Ninja family.</text>
</comment>
<name>A0AAF0TPW9_SOLVR</name>
<feature type="compositionally biased region" description="Gly residues" evidence="5">
    <location>
        <begin position="260"/>
        <end position="283"/>
    </location>
</feature>
<proteinExistence type="inferred from homology"/>
<comment type="subcellular location">
    <subcellularLocation>
        <location evidence="1 4">Nucleus</location>
    </subcellularLocation>
</comment>
<evidence type="ECO:0000256" key="5">
    <source>
        <dbReference type="SAM" id="MobiDB-lite"/>
    </source>
</evidence>
<feature type="domain" description="Ethylene-responsive binding factor-associated repression" evidence="7">
    <location>
        <begin position="96"/>
        <end position="132"/>
    </location>
</feature>
<keyword evidence="6" id="KW-0472">Membrane</keyword>
<feature type="compositionally biased region" description="Low complexity" evidence="5">
    <location>
        <begin position="284"/>
        <end position="301"/>
    </location>
</feature>
<evidence type="ECO:0000313" key="9">
    <source>
        <dbReference type="EMBL" id="WMV27981.1"/>
    </source>
</evidence>
<dbReference type="GO" id="GO:0007165">
    <property type="term" value="P:signal transduction"/>
    <property type="evidence" value="ECO:0007669"/>
    <property type="project" value="InterPro"/>
</dbReference>
<feature type="region of interest" description="Disordered" evidence="5">
    <location>
        <begin position="260"/>
        <end position="304"/>
    </location>
</feature>
<feature type="compositionally biased region" description="Basic and acidic residues" evidence="5">
    <location>
        <begin position="188"/>
        <end position="198"/>
    </location>
</feature>
<evidence type="ECO:0000313" key="10">
    <source>
        <dbReference type="Proteomes" id="UP001234989"/>
    </source>
</evidence>
<gene>
    <name evidence="9" type="ORF">MTR67_021366</name>
</gene>
<dbReference type="EMBL" id="CP133616">
    <property type="protein sequence ID" value="WMV27981.1"/>
    <property type="molecule type" value="Genomic_DNA"/>
</dbReference>
<feature type="domain" description="Tify" evidence="8">
    <location>
        <begin position="477"/>
        <end position="510"/>
    </location>
</feature>
<evidence type="ECO:0000256" key="2">
    <source>
        <dbReference type="ARBA" id="ARBA00006081"/>
    </source>
</evidence>
<dbReference type="PANTHER" id="PTHR31413">
    <property type="entry name" value="AFP HOMOLOG 2"/>
    <property type="match status" value="1"/>
</dbReference>
<dbReference type="Proteomes" id="UP001234989">
    <property type="component" value="Chromosome 5"/>
</dbReference>
<keyword evidence="6" id="KW-1133">Transmembrane helix</keyword>
<dbReference type="Pfam" id="PF16135">
    <property type="entry name" value="TDBD"/>
    <property type="match status" value="1"/>
</dbReference>
<dbReference type="GO" id="GO:0045892">
    <property type="term" value="P:negative regulation of DNA-templated transcription"/>
    <property type="evidence" value="ECO:0007669"/>
    <property type="project" value="TreeGrafter"/>
</dbReference>
<dbReference type="InterPro" id="IPR031307">
    <property type="entry name" value="Ninja_fam"/>
</dbReference>
<keyword evidence="6" id="KW-0812">Transmembrane</keyword>
<feature type="compositionally biased region" description="Basic and acidic residues" evidence="5">
    <location>
        <begin position="425"/>
        <end position="439"/>
    </location>
</feature>
<evidence type="ECO:0000256" key="3">
    <source>
        <dbReference type="ARBA" id="ARBA00023242"/>
    </source>
</evidence>
<reference evidence="9" key="1">
    <citation type="submission" date="2023-08" db="EMBL/GenBank/DDBJ databases">
        <title>A de novo genome assembly of Solanum verrucosum Schlechtendal, a Mexican diploid species geographically isolated from the other diploid A-genome species in potato relatives.</title>
        <authorList>
            <person name="Hosaka K."/>
        </authorList>
    </citation>
    <scope>NUCLEOTIDE SEQUENCE</scope>
    <source>
        <tissue evidence="9">Young leaves</tissue>
    </source>
</reference>
<sequence length="518" mass="55846">MEVLNMHVHVRIGKFFNFGLVFLIVYLVGVWFAMGDNTDEKRKSRIEMENLSMETNRFSRDLLQRFMGGGGSSSSSSGKSRVEVVVAGGKEVKEEEDEGEVELNLGLSLGGRFGVDKSSNSNKLIRSSSVASCLPIVRDDDTLAPPPVSYPTLVRTSSLPVETEEEWRKRKELQTLRRMEAKRRRSEKQRNLRGDKEGGGGSTVVGGGGSMEDEKREIEMNLRGRLDKEQYLASAKRFGLSVSPTLAAVSRQGSLTGGGIDLTMGKGKGSYSGGKMQGHGKLGSQGSVESQGGGSSSSMSELESKLPQGDFGNFLLLPHQEVMTIAGRNAGAKKRWENASDKNLQSRSSLSLVFTFLVVVLVIEWIRVEGDLSAAIDAAPLARWSGELSPASIHSLQGGGSQDIGLSGSKMRETGSRMSGGDMDSPSKKLEAAKSRAKETGTNTSENMPCVFTKGDGPNGKRVDGILYRYSKGEEVRIMCVCHGSFHSPAEFVKHAGGTDVAHPLKHIVINPNASPLL</sequence>
<comment type="function">
    <text evidence="4">Acts as a negative regulator of abscisic acid (ABA) response.</text>
</comment>
<feature type="region of interest" description="Disordered" evidence="5">
    <location>
        <begin position="179"/>
        <end position="211"/>
    </location>
</feature>
<protein>
    <recommendedName>
        <fullName evidence="4">Ninja-family protein</fullName>
    </recommendedName>
    <alternativeName>
        <fullName evidence="4">ABI-binding protein</fullName>
    </alternativeName>
</protein>
<dbReference type="GO" id="GO:0009737">
    <property type="term" value="P:response to abscisic acid"/>
    <property type="evidence" value="ECO:0007669"/>
    <property type="project" value="TreeGrafter"/>
</dbReference>
<evidence type="ECO:0000256" key="6">
    <source>
        <dbReference type="SAM" id="Phobius"/>
    </source>
</evidence>
<keyword evidence="3 4" id="KW-0539">Nucleus</keyword>
<evidence type="ECO:0000256" key="4">
    <source>
        <dbReference type="RuleBase" id="RU369029"/>
    </source>
</evidence>